<protein>
    <recommendedName>
        <fullName evidence="9">Histidine biosynthesis bifunctional protein HisIE</fullName>
        <ecNumber evidence="8">3.5.4.19</ecNumber>
        <ecNumber evidence="7">3.6.1.31</ecNumber>
    </recommendedName>
</protein>
<evidence type="ECO:0000256" key="9">
    <source>
        <dbReference type="ARBA" id="ARBA00017720"/>
    </source>
</evidence>
<evidence type="ECO:0000313" key="16">
    <source>
        <dbReference type="Proteomes" id="UP000051442"/>
    </source>
</evidence>
<gene>
    <name evidence="15" type="ORF">FD14_GL000171</name>
</gene>
<dbReference type="NCBIfam" id="NF000768">
    <property type="entry name" value="PRK00051.1"/>
    <property type="match status" value="1"/>
</dbReference>
<evidence type="ECO:0000256" key="7">
    <source>
        <dbReference type="ARBA" id="ARBA00012414"/>
    </source>
</evidence>
<organism evidence="15 16">
    <name type="scientific">Secundilactobacillus similis DSM 23365 = JCM 2765</name>
    <dbReference type="NCBI Taxonomy" id="1423804"/>
    <lineage>
        <taxon>Bacteria</taxon>
        <taxon>Bacillati</taxon>
        <taxon>Bacillota</taxon>
        <taxon>Bacilli</taxon>
        <taxon>Lactobacillales</taxon>
        <taxon>Lactobacillaceae</taxon>
        <taxon>Secundilactobacillus</taxon>
    </lineage>
</organism>
<evidence type="ECO:0000256" key="5">
    <source>
        <dbReference type="ARBA" id="ARBA00007731"/>
    </source>
</evidence>
<comment type="catalytic activity">
    <reaction evidence="1">
        <text>1-(5-phospho-beta-D-ribosyl)-5'-AMP + H2O = 1-(5-phospho-beta-D-ribosyl)-5-[(5-phospho-beta-D-ribosylamino)methylideneamino]imidazole-4-carboxamide</text>
        <dbReference type="Rhea" id="RHEA:20049"/>
        <dbReference type="ChEBI" id="CHEBI:15377"/>
        <dbReference type="ChEBI" id="CHEBI:58435"/>
        <dbReference type="ChEBI" id="CHEBI:59457"/>
        <dbReference type="EC" id="3.5.4.19"/>
    </reaction>
</comment>
<evidence type="ECO:0000256" key="4">
    <source>
        <dbReference type="ARBA" id="ARBA00005204"/>
    </source>
</evidence>
<evidence type="ECO:0000259" key="14">
    <source>
        <dbReference type="Pfam" id="PF01502"/>
    </source>
</evidence>
<comment type="pathway">
    <text evidence="4">Amino-acid biosynthesis; L-histidine biosynthesis; L-histidine from 5-phospho-alpha-D-ribose 1-diphosphate: step 2/9.</text>
</comment>
<comment type="similarity">
    <text evidence="5">In the C-terminal section; belongs to the PRA-PH family.</text>
</comment>
<dbReference type="PANTHER" id="PTHR42945:SF9">
    <property type="entry name" value="HISTIDINE BIOSYNTHESIS BIFUNCTIONAL PROTEIN HISIE"/>
    <property type="match status" value="1"/>
</dbReference>
<reference evidence="15 16" key="1">
    <citation type="journal article" date="2015" name="Genome Announc.">
        <title>Expanding the biotechnology potential of lactobacilli through comparative genomics of 213 strains and associated genera.</title>
        <authorList>
            <person name="Sun Z."/>
            <person name="Harris H.M."/>
            <person name="McCann A."/>
            <person name="Guo C."/>
            <person name="Argimon S."/>
            <person name="Zhang W."/>
            <person name="Yang X."/>
            <person name="Jeffery I.B."/>
            <person name="Cooney J.C."/>
            <person name="Kagawa T.F."/>
            <person name="Liu W."/>
            <person name="Song Y."/>
            <person name="Salvetti E."/>
            <person name="Wrobel A."/>
            <person name="Rasinkangas P."/>
            <person name="Parkhill J."/>
            <person name="Rea M.C."/>
            <person name="O'Sullivan O."/>
            <person name="Ritari J."/>
            <person name="Douillard F.P."/>
            <person name="Paul Ross R."/>
            <person name="Yang R."/>
            <person name="Briner A.E."/>
            <person name="Felis G.E."/>
            <person name="de Vos W.M."/>
            <person name="Barrangou R."/>
            <person name="Klaenhammer T.R."/>
            <person name="Caufield P.W."/>
            <person name="Cui Y."/>
            <person name="Zhang H."/>
            <person name="O'Toole P.W."/>
        </authorList>
    </citation>
    <scope>NUCLEOTIDE SEQUENCE [LARGE SCALE GENOMIC DNA]</scope>
    <source>
        <strain evidence="15 16">DSM 23365</strain>
    </source>
</reference>
<dbReference type="PANTHER" id="PTHR42945">
    <property type="entry name" value="HISTIDINE BIOSYNTHESIS BIFUNCTIONAL PROTEIN"/>
    <property type="match status" value="1"/>
</dbReference>
<sequence length="89" mass="10454">MDDNTDRVLMMAYMNAESYRRSLETKQTWFWSRSRQEYWHKGETSGNTQAIVAMQIDCDEDTLLVRVIPEGPACHTGHTSCFYRDIELD</sequence>
<evidence type="ECO:0000313" key="15">
    <source>
        <dbReference type="EMBL" id="KRN25764.1"/>
    </source>
</evidence>
<dbReference type="InterPro" id="IPR038019">
    <property type="entry name" value="PRib_AMP_CycHydrolase_sf"/>
</dbReference>
<comment type="caution">
    <text evidence="15">The sequence shown here is derived from an EMBL/GenBank/DDBJ whole genome shotgun (WGS) entry which is preliminary data.</text>
</comment>
<evidence type="ECO:0000256" key="1">
    <source>
        <dbReference type="ARBA" id="ARBA00000024"/>
    </source>
</evidence>
<dbReference type="FunFam" id="3.10.20.810:FF:000001">
    <property type="entry name" value="Histidine biosynthesis bifunctional protein HisIE"/>
    <property type="match status" value="1"/>
</dbReference>
<dbReference type="SUPFAM" id="SSF141734">
    <property type="entry name" value="HisI-like"/>
    <property type="match status" value="1"/>
</dbReference>
<dbReference type="GO" id="GO:0004635">
    <property type="term" value="F:phosphoribosyl-AMP cyclohydrolase activity"/>
    <property type="evidence" value="ECO:0007669"/>
    <property type="project" value="UniProtKB-EC"/>
</dbReference>
<dbReference type="Gene3D" id="3.10.20.810">
    <property type="entry name" value="Phosphoribosyl-AMP cyclohydrolase"/>
    <property type="match status" value="1"/>
</dbReference>
<accession>A0A0R2FNA1</accession>
<comment type="catalytic activity">
    <reaction evidence="2">
        <text>1-(5-phospho-beta-D-ribosyl)-ATP + H2O = 1-(5-phospho-beta-D-ribosyl)-5'-AMP + diphosphate + H(+)</text>
        <dbReference type="Rhea" id="RHEA:22828"/>
        <dbReference type="ChEBI" id="CHEBI:15377"/>
        <dbReference type="ChEBI" id="CHEBI:15378"/>
        <dbReference type="ChEBI" id="CHEBI:33019"/>
        <dbReference type="ChEBI" id="CHEBI:59457"/>
        <dbReference type="ChEBI" id="CHEBI:73183"/>
        <dbReference type="EC" id="3.6.1.31"/>
    </reaction>
</comment>
<dbReference type="STRING" id="1423804.FD14_GL000171"/>
<keyword evidence="10" id="KW-0963">Cytoplasm</keyword>
<evidence type="ECO:0000256" key="13">
    <source>
        <dbReference type="ARBA" id="ARBA00023102"/>
    </source>
</evidence>
<keyword evidence="11" id="KW-0028">Amino-acid biosynthesis</keyword>
<dbReference type="GO" id="GO:0004636">
    <property type="term" value="F:phosphoribosyl-ATP diphosphatase activity"/>
    <property type="evidence" value="ECO:0007669"/>
    <property type="project" value="UniProtKB-EC"/>
</dbReference>
<comment type="pathway">
    <text evidence="3">Amino-acid biosynthesis; L-histidine biosynthesis; L-histidine from 5-phospho-alpha-D-ribose 1-diphosphate: step 3/9.</text>
</comment>
<evidence type="ECO:0000256" key="3">
    <source>
        <dbReference type="ARBA" id="ARBA00005169"/>
    </source>
</evidence>
<evidence type="ECO:0000256" key="11">
    <source>
        <dbReference type="ARBA" id="ARBA00022605"/>
    </source>
</evidence>
<dbReference type="AlphaFoldDB" id="A0A0R2FNA1"/>
<proteinExistence type="inferred from homology"/>
<keyword evidence="16" id="KW-1185">Reference proteome</keyword>
<dbReference type="InterPro" id="IPR002496">
    <property type="entry name" value="PRib_AMP_CycHydrolase_dom"/>
</dbReference>
<dbReference type="GO" id="GO:0000105">
    <property type="term" value="P:L-histidine biosynthetic process"/>
    <property type="evidence" value="ECO:0007669"/>
    <property type="project" value="UniProtKB-UniPathway"/>
</dbReference>
<dbReference type="EC" id="3.5.4.19" evidence="8"/>
<dbReference type="PATRIC" id="fig|1423804.4.peg.186"/>
<evidence type="ECO:0000256" key="8">
    <source>
        <dbReference type="ARBA" id="ARBA00012721"/>
    </source>
</evidence>
<dbReference type="EMBL" id="AYZM01000061">
    <property type="protein sequence ID" value="KRN25764.1"/>
    <property type="molecule type" value="Genomic_DNA"/>
</dbReference>
<dbReference type="UniPathway" id="UPA00031">
    <property type="reaction ID" value="UER00008"/>
</dbReference>
<feature type="domain" description="Phosphoribosyl-AMP cyclohydrolase" evidence="14">
    <location>
        <begin position="10"/>
        <end position="83"/>
    </location>
</feature>
<evidence type="ECO:0000256" key="2">
    <source>
        <dbReference type="ARBA" id="ARBA00001460"/>
    </source>
</evidence>
<dbReference type="EC" id="3.6.1.31" evidence="7"/>
<dbReference type="Proteomes" id="UP000051442">
    <property type="component" value="Unassembled WGS sequence"/>
</dbReference>
<keyword evidence="12 15" id="KW-0378">Hydrolase</keyword>
<dbReference type="Pfam" id="PF01502">
    <property type="entry name" value="PRA-CH"/>
    <property type="match status" value="1"/>
</dbReference>
<name>A0A0R2FNA1_9LACO</name>
<evidence type="ECO:0000256" key="10">
    <source>
        <dbReference type="ARBA" id="ARBA00022490"/>
    </source>
</evidence>
<evidence type="ECO:0000256" key="12">
    <source>
        <dbReference type="ARBA" id="ARBA00022801"/>
    </source>
</evidence>
<keyword evidence="13" id="KW-0368">Histidine biosynthesis</keyword>
<evidence type="ECO:0000256" key="6">
    <source>
        <dbReference type="ARBA" id="ARBA00008299"/>
    </source>
</evidence>
<comment type="similarity">
    <text evidence="6">In the N-terminal section; belongs to the PRA-CH family.</text>
</comment>